<dbReference type="Proteomes" id="UP000564836">
    <property type="component" value="Chromosome"/>
</dbReference>
<proteinExistence type="predicted"/>
<sequence length="217" mass="24638">MLIRFSRFAGVVLDVQMLDAGDLAHDGTEFSPRTNSDSLIASREPGETAMVTELKPKAIRKTPRRAQREEFVGYIVEIDGWDWGYSFSLNAERRPIDPYHEFRHLQVRGRLLQPTGLKTDRVELSLLPSPELVTDQRKAFEPVALGTLDVRGGMIYGNIGIPWDALTPILQMLISARFKFVLMRGTRFRHRSAKLRSLRLETKLTEDDVPMAEEATG</sequence>
<dbReference type="AlphaFoldDB" id="A0A9X9Y044"/>
<organism evidence="1 4">
    <name type="scientific">Bradyrhizobium barranii subsp. barranii</name>
    <dbReference type="NCBI Taxonomy" id="2823807"/>
    <lineage>
        <taxon>Bacteria</taxon>
        <taxon>Pseudomonadati</taxon>
        <taxon>Pseudomonadota</taxon>
        <taxon>Alphaproteobacteria</taxon>
        <taxon>Hyphomicrobiales</taxon>
        <taxon>Nitrobacteraceae</taxon>
        <taxon>Bradyrhizobium</taxon>
        <taxon>Bradyrhizobium barranii</taxon>
    </lineage>
</organism>
<evidence type="ECO:0000313" key="2">
    <source>
        <dbReference type="EMBL" id="UGX93906.1"/>
    </source>
</evidence>
<evidence type="ECO:0000313" key="3">
    <source>
        <dbReference type="Proteomes" id="UP000564836"/>
    </source>
</evidence>
<evidence type="ECO:0000313" key="1">
    <source>
        <dbReference type="EMBL" id="UEM13288.1"/>
    </source>
</evidence>
<reference evidence="3 4" key="2">
    <citation type="journal article" date="2022" name="Int. J. Syst. Evol. Microbiol.">
        <title>Strains of Bradyrhizobium barranii sp. nov. associated with legumes native to Canada are symbionts of soybeans and belong to different subspecies (subsp. barranii subsp. nov. and subsp. apii subsp. nov.) and symbiovars (sv. glycinearum and sv. septentrionale).</title>
        <authorList>
            <person name="Bromfield E.S.P."/>
            <person name="Cloutier S."/>
            <person name="Wasai-Hara S."/>
            <person name="Minamisawa K."/>
        </authorList>
    </citation>
    <scope>NUCLEOTIDE SEQUENCE [LARGE SCALE GENOMIC DNA]</scope>
    <source>
        <strain evidence="4">144S4</strain>
        <strain evidence="1 3">323S2</strain>
    </source>
</reference>
<name>A0A9X9Y044_9BRAD</name>
<dbReference type="KEGG" id="bban:J4G43_002775"/>
<dbReference type="EMBL" id="CP088280">
    <property type="protein sequence ID" value="UGX93906.1"/>
    <property type="molecule type" value="Genomic_DNA"/>
</dbReference>
<dbReference type="Proteomes" id="UP000664702">
    <property type="component" value="Chromosome"/>
</dbReference>
<dbReference type="RefSeq" id="WP_224517665.1">
    <property type="nucleotide sequence ID" value="NZ_CP086136.1"/>
</dbReference>
<protein>
    <submittedName>
        <fullName evidence="1">Uncharacterized protein</fullName>
    </submittedName>
</protein>
<dbReference type="EMBL" id="CP086136">
    <property type="protein sequence ID" value="UEM13288.1"/>
    <property type="molecule type" value="Genomic_DNA"/>
</dbReference>
<reference evidence="2 3" key="1">
    <citation type="journal article" date="2017" name="Syst. Appl. Microbiol.">
        <title>Soybeans inoculated with root zone soils of Canadian native legumes harbour diverse and novel Bradyrhizobium spp. that possess agricultural potential.</title>
        <authorList>
            <person name="Bromfield E.S.P."/>
            <person name="Cloutier S."/>
            <person name="Tambong J.T."/>
            <person name="Tran Thi T.V."/>
        </authorList>
    </citation>
    <scope>NUCLEOTIDE SEQUENCE [LARGE SCALE GENOMIC DNA]</scope>
    <source>
        <strain evidence="2 3">323S2</strain>
    </source>
</reference>
<gene>
    <name evidence="2" type="ORF">G6321_00051520</name>
    <name evidence="1" type="ORF">J4G43_002775</name>
</gene>
<accession>A0A9X9Y044</accession>
<evidence type="ECO:0000313" key="4">
    <source>
        <dbReference type="Proteomes" id="UP000664702"/>
    </source>
</evidence>